<evidence type="ECO:0000256" key="4">
    <source>
        <dbReference type="ARBA" id="ARBA00023136"/>
    </source>
</evidence>
<sequence length="349" mass="39581">MAWGGGILIAFIYFYKFGFRVSNNHEFLFFAFILLAILMLPFSMLPFRSFVVVLSYAAFYFYFKYVKSRFGDDFLLYSISLSFFIVVCFSYFYYLALPDLGRHIYWLNDVLFVSPRMSGVFSTSNAMGGFCAVYCLFLLHSFNKSVITKSFFIIAFLLSLAALLLSDSKTAFISFIFSSLFLYRRNKFILFVILSGIIFTSLLIIYAAFDFYGFLGHVSRHGDPEEVLTFTGRTYIWPAVFDMALERPFTGYGIGVTSLALPRLEDIIGYTPAHAHNLILQAFFSLGLGGMLCITAILGYNFVIKCKNRLGNSMAVYIIITSLFEASFLSGVAGYSIIPVIYMVLSKEK</sequence>
<keyword evidence="8" id="KW-1185">Reference proteome</keyword>
<dbReference type="PANTHER" id="PTHR37422:SF13">
    <property type="entry name" value="LIPOPOLYSACCHARIDE BIOSYNTHESIS PROTEIN PA4999-RELATED"/>
    <property type="match status" value="1"/>
</dbReference>
<feature type="transmembrane region" description="Helical" evidence="5">
    <location>
        <begin position="29"/>
        <end position="62"/>
    </location>
</feature>
<gene>
    <name evidence="7" type="ORF">PUND_03315</name>
</gene>
<dbReference type="PANTHER" id="PTHR37422">
    <property type="entry name" value="TEICHURONIC ACID BIOSYNTHESIS PROTEIN TUAE"/>
    <property type="match status" value="1"/>
</dbReference>
<name>A0ABN0NKQ9_9GAMM</name>
<evidence type="ECO:0000259" key="6">
    <source>
        <dbReference type="Pfam" id="PF04932"/>
    </source>
</evidence>
<comment type="caution">
    <text evidence="7">The sequence shown here is derived from an EMBL/GenBank/DDBJ whole genome shotgun (WGS) entry which is preliminary data.</text>
</comment>
<reference evidence="7" key="1">
    <citation type="journal article" date="2012" name="J. Bacteriol.">
        <title>Genome sequences of type strains of seven species of the marine bacterium Pseudoalteromonas.</title>
        <authorList>
            <person name="Xie B.B."/>
            <person name="Shu Y.L."/>
            <person name="Qin Q.L."/>
            <person name="Rong J.C."/>
            <person name="Zhang X.Y."/>
            <person name="Chen X.L."/>
            <person name="Shi M."/>
            <person name="He H.L."/>
            <person name="Zhou B.C."/>
            <person name="Zhang Y.Z."/>
        </authorList>
    </citation>
    <scope>NUCLEOTIDE SEQUENCE [LARGE SCALE GENOMIC DNA]</scope>
    <source>
        <strain evidence="7">NCIMB 2128</strain>
    </source>
</reference>
<evidence type="ECO:0000313" key="8">
    <source>
        <dbReference type="Proteomes" id="UP000016534"/>
    </source>
</evidence>
<dbReference type="Pfam" id="PF04932">
    <property type="entry name" value="Wzy_C"/>
    <property type="match status" value="1"/>
</dbReference>
<feature type="transmembrane region" description="Helical" evidence="5">
    <location>
        <begin position="315"/>
        <end position="345"/>
    </location>
</feature>
<evidence type="ECO:0000256" key="2">
    <source>
        <dbReference type="ARBA" id="ARBA00022692"/>
    </source>
</evidence>
<proteinExistence type="predicted"/>
<feature type="transmembrane region" description="Helical" evidence="5">
    <location>
        <begin position="278"/>
        <end position="303"/>
    </location>
</feature>
<evidence type="ECO:0000313" key="7">
    <source>
        <dbReference type="EMBL" id="ERG62090.1"/>
    </source>
</evidence>
<feature type="transmembrane region" description="Helical" evidence="5">
    <location>
        <begin position="117"/>
        <end position="139"/>
    </location>
</feature>
<reference evidence="7" key="2">
    <citation type="submission" date="2013-04" db="EMBL/GenBank/DDBJ databases">
        <title>Genome sequence of Pseudoalteromonas undina.</title>
        <authorList>
            <person name="Xie B.-B."/>
            <person name="Rong J.-C."/>
            <person name="Qin Q.-L."/>
            <person name="Shu Y.-L."/>
            <person name="Zhang Y.-Z."/>
        </authorList>
    </citation>
    <scope>NUCLEOTIDE SEQUENCE</scope>
    <source>
        <strain evidence="7">NCIMB 2128</strain>
    </source>
</reference>
<feature type="transmembrane region" description="Helical" evidence="5">
    <location>
        <begin position="74"/>
        <end position="97"/>
    </location>
</feature>
<dbReference type="InterPro" id="IPR051533">
    <property type="entry name" value="WaaL-like"/>
</dbReference>
<evidence type="ECO:0000256" key="5">
    <source>
        <dbReference type="SAM" id="Phobius"/>
    </source>
</evidence>
<comment type="subcellular location">
    <subcellularLocation>
        <location evidence="1">Membrane</location>
        <topology evidence="1">Multi-pass membrane protein</topology>
    </subcellularLocation>
</comment>
<protein>
    <submittedName>
        <fullName evidence="7">O-antigen polymerase</fullName>
    </submittedName>
</protein>
<dbReference type="InterPro" id="IPR007016">
    <property type="entry name" value="O-antigen_ligase-rel_domated"/>
</dbReference>
<feature type="domain" description="O-antigen ligase-related" evidence="6">
    <location>
        <begin position="154"/>
        <end position="294"/>
    </location>
</feature>
<feature type="transmembrane region" description="Helical" evidence="5">
    <location>
        <begin position="188"/>
        <end position="209"/>
    </location>
</feature>
<keyword evidence="4 5" id="KW-0472">Membrane</keyword>
<feature type="transmembrane region" description="Helical" evidence="5">
    <location>
        <begin position="151"/>
        <end position="182"/>
    </location>
</feature>
<keyword evidence="2 5" id="KW-0812">Transmembrane</keyword>
<accession>A0ABN0NKQ9</accession>
<organism evidence="7 8">
    <name type="scientific">Pseudoalteromonas undina</name>
    <dbReference type="NCBI Taxonomy" id="43660"/>
    <lineage>
        <taxon>Bacteria</taxon>
        <taxon>Pseudomonadati</taxon>
        <taxon>Pseudomonadota</taxon>
        <taxon>Gammaproteobacteria</taxon>
        <taxon>Alteromonadales</taxon>
        <taxon>Pseudoalteromonadaceae</taxon>
        <taxon>Pseudoalteromonas</taxon>
    </lineage>
</organism>
<dbReference type="Proteomes" id="UP000016534">
    <property type="component" value="Unassembled WGS sequence"/>
</dbReference>
<dbReference type="EMBL" id="AHCF02000008">
    <property type="protein sequence ID" value="ERG62090.1"/>
    <property type="molecule type" value="Genomic_DNA"/>
</dbReference>
<evidence type="ECO:0000256" key="3">
    <source>
        <dbReference type="ARBA" id="ARBA00022989"/>
    </source>
</evidence>
<evidence type="ECO:0000256" key="1">
    <source>
        <dbReference type="ARBA" id="ARBA00004141"/>
    </source>
</evidence>
<keyword evidence="3 5" id="KW-1133">Transmembrane helix</keyword>